<accession>A0ACB8UIL8</accession>
<name>A0ACB8UIL8_9APHY</name>
<dbReference type="EMBL" id="MU274900">
    <property type="protein sequence ID" value="KAI0094161.1"/>
    <property type="molecule type" value="Genomic_DNA"/>
</dbReference>
<keyword evidence="2" id="KW-1185">Reference proteome</keyword>
<evidence type="ECO:0000313" key="2">
    <source>
        <dbReference type="Proteomes" id="UP001055072"/>
    </source>
</evidence>
<dbReference type="Proteomes" id="UP001055072">
    <property type="component" value="Unassembled WGS sequence"/>
</dbReference>
<sequence>MSSDASQARMLRSSRGRKCKSIDDIGNKLLKLKDPRPVSHTWPRSGYPNVTTLSLSGSSFSIVSSQGPLEQHLQGKFDEYTPLRYPFTSFSSYHRSDHTGDSEYLTAPSHFEESRSVHESSLADIPILRAVDKSSGAVFERIHQGHQGEISAHIAATLLGSSSQLAVHPVSTSHQPLGDECTTQPVLVLTMPTPLVPHSPLFIPQSPITVSKFFSAVALATPNPTGTDAQTTSHFDPSSSSSSNSGSGSLSGSFSRLGPDPSYLSPPPNTLQVPPPLLSCGTCTLPEFEQDAQCRICNERWLACKIWYRANDGGRRRWLTEPYVRPGECNSVNRAMMMRGRGHGLGYYDGFGDAVFSLGDDDYRACLDLKTKKLSGARTKRRFSLRVGGKIRLGALLVRRVVSVGGRLRRFFRGRTARSDT</sequence>
<organism evidence="1 2">
    <name type="scientific">Irpex rosettiformis</name>
    <dbReference type="NCBI Taxonomy" id="378272"/>
    <lineage>
        <taxon>Eukaryota</taxon>
        <taxon>Fungi</taxon>
        <taxon>Dikarya</taxon>
        <taxon>Basidiomycota</taxon>
        <taxon>Agaricomycotina</taxon>
        <taxon>Agaricomycetes</taxon>
        <taxon>Polyporales</taxon>
        <taxon>Irpicaceae</taxon>
        <taxon>Irpex</taxon>
    </lineage>
</organism>
<protein>
    <submittedName>
        <fullName evidence="1">Uncharacterized protein</fullName>
    </submittedName>
</protein>
<proteinExistence type="predicted"/>
<comment type="caution">
    <text evidence="1">The sequence shown here is derived from an EMBL/GenBank/DDBJ whole genome shotgun (WGS) entry which is preliminary data.</text>
</comment>
<gene>
    <name evidence="1" type="ORF">BDY19DRAFT_911397</name>
</gene>
<reference evidence="1" key="1">
    <citation type="journal article" date="2021" name="Environ. Microbiol.">
        <title>Gene family expansions and transcriptome signatures uncover fungal adaptations to wood decay.</title>
        <authorList>
            <person name="Hage H."/>
            <person name="Miyauchi S."/>
            <person name="Viragh M."/>
            <person name="Drula E."/>
            <person name="Min B."/>
            <person name="Chaduli D."/>
            <person name="Navarro D."/>
            <person name="Favel A."/>
            <person name="Norest M."/>
            <person name="Lesage-Meessen L."/>
            <person name="Balint B."/>
            <person name="Merenyi Z."/>
            <person name="de Eugenio L."/>
            <person name="Morin E."/>
            <person name="Martinez A.T."/>
            <person name="Baldrian P."/>
            <person name="Stursova M."/>
            <person name="Martinez M.J."/>
            <person name="Novotny C."/>
            <person name="Magnuson J.K."/>
            <person name="Spatafora J.W."/>
            <person name="Maurice S."/>
            <person name="Pangilinan J."/>
            <person name="Andreopoulos W."/>
            <person name="LaButti K."/>
            <person name="Hundley H."/>
            <person name="Na H."/>
            <person name="Kuo A."/>
            <person name="Barry K."/>
            <person name="Lipzen A."/>
            <person name="Henrissat B."/>
            <person name="Riley R."/>
            <person name="Ahrendt S."/>
            <person name="Nagy L.G."/>
            <person name="Grigoriev I.V."/>
            <person name="Martin F."/>
            <person name="Rosso M.N."/>
        </authorList>
    </citation>
    <scope>NUCLEOTIDE SEQUENCE</scope>
    <source>
        <strain evidence="1">CBS 384.51</strain>
    </source>
</reference>
<evidence type="ECO:0000313" key="1">
    <source>
        <dbReference type="EMBL" id="KAI0094161.1"/>
    </source>
</evidence>